<dbReference type="RefSeq" id="WP_344930323.1">
    <property type="nucleotide sequence ID" value="NZ_BAABCW010000024.1"/>
</dbReference>
<comment type="caution">
    <text evidence="1">The sequence shown here is derived from an EMBL/GenBank/DDBJ whole genome shotgun (WGS) entry which is preliminary data.</text>
</comment>
<dbReference type="PANTHER" id="PTHR21015:SF22">
    <property type="entry name" value="GLYCOSYLTRANSFERASE"/>
    <property type="match status" value="1"/>
</dbReference>
<organism evidence="1 2">
    <name type="scientific">Aquimarina addita</name>
    <dbReference type="NCBI Taxonomy" id="870485"/>
    <lineage>
        <taxon>Bacteria</taxon>
        <taxon>Pseudomonadati</taxon>
        <taxon>Bacteroidota</taxon>
        <taxon>Flavobacteriia</taxon>
        <taxon>Flavobacteriales</taxon>
        <taxon>Flavobacteriaceae</taxon>
        <taxon>Aquimarina</taxon>
    </lineage>
</organism>
<evidence type="ECO:0008006" key="3">
    <source>
        <dbReference type="Google" id="ProtNLM"/>
    </source>
</evidence>
<accession>A0ABP6UVF8</accession>
<dbReference type="Pfam" id="PF13528">
    <property type="entry name" value="Glyco_trans_1_3"/>
    <property type="match status" value="1"/>
</dbReference>
<dbReference type="PANTHER" id="PTHR21015">
    <property type="entry name" value="UDP-N-ACETYLGLUCOSAMINE--N-ACETYLMURAMYL-(PENTAPEPTIDE) PYROPHOSPHORYL-UNDECAPRENOL N-ACETYLGLUCOSAMINE TRANSFERASE 1"/>
    <property type="match status" value="1"/>
</dbReference>
<proteinExistence type="predicted"/>
<sequence>MKILYGVPGEGMGHATRAKVIIQHLIRNHEIKIVSSDKAFLFLKKEFPGQTIEIKGLRFAYEDGVVSKSKTSATILKDAPENLLKNLKKYKDLELGFKPDIVISDFESFTYMYAKYHSLPIISIDNMQIMNRGRINIQIPKSEKTNYRIAKAVVKAKVPKCNLYVISTFFDIDVKKKNSVLVPPIIRTEILKAKPLVKNHILIYQSSCSEEKMVKILNNLVDETFLLYGFNKEITYGNVQLKKFSEAEFINNFRSAKAVFSNGGYSFLSEALFLHKPICTVPIQNQFEQYLNGAYIQKLEFGKMLEDFELDGIKSFLYDLPRFQKNIKKYTQKDNQAVFEILDQTLNTIIQ</sequence>
<dbReference type="Gene3D" id="3.40.50.2000">
    <property type="entry name" value="Glycogen Phosphorylase B"/>
    <property type="match status" value="1"/>
</dbReference>
<gene>
    <name evidence="1" type="ORF">GCM10022393_38970</name>
</gene>
<dbReference type="InterPro" id="IPR005262">
    <property type="entry name" value="MJ1255-like"/>
</dbReference>
<dbReference type="Proteomes" id="UP001500459">
    <property type="component" value="Unassembled WGS sequence"/>
</dbReference>
<reference evidence="2" key="1">
    <citation type="journal article" date="2019" name="Int. J. Syst. Evol. Microbiol.">
        <title>The Global Catalogue of Microorganisms (GCM) 10K type strain sequencing project: providing services to taxonomists for standard genome sequencing and annotation.</title>
        <authorList>
            <consortium name="The Broad Institute Genomics Platform"/>
            <consortium name="The Broad Institute Genome Sequencing Center for Infectious Disease"/>
            <person name="Wu L."/>
            <person name="Ma J."/>
        </authorList>
    </citation>
    <scope>NUCLEOTIDE SEQUENCE [LARGE SCALE GENOMIC DNA]</scope>
    <source>
        <strain evidence="2">JCM 17106</strain>
    </source>
</reference>
<dbReference type="SUPFAM" id="SSF53756">
    <property type="entry name" value="UDP-Glycosyltransferase/glycogen phosphorylase"/>
    <property type="match status" value="1"/>
</dbReference>
<evidence type="ECO:0000313" key="1">
    <source>
        <dbReference type="EMBL" id="GAA3520869.1"/>
    </source>
</evidence>
<keyword evidence="2" id="KW-1185">Reference proteome</keyword>
<name>A0ABP6UVF8_9FLAO</name>
<protein>
    <recommendedName>
        <fullName evidence="3">UDP-glucuronosyltransferase</fullName>
    </recommendedName>
</protein>
<evidence type="ECO:0000313" key="2">
    <source>
        <dbReference type="Proteomes" id="UP001500459"/>
    </source>
</evidence>
<dbReference type="NCBIfam" id="TIGR00661">
    <property type="entry name" value="MJ1255"/>
    <property type="match status" value="1"/>
</dbReference>
<dbReference type="EMBL" id="BAABCW010000024">
    <property type="protein sequence ID" value="GAA3520869.1"/>
    <property type="molecule type" value="Genomic_DNA"/>
</dbReference>